<dbReference type="VEuPathDB" id="CryptoDB:Cvel_1274"/>
<evidence type="ECO:0000313" key="2">
    <source>
        <dbReference type="EMBL" id="CEM46635.1"/>
    </source>
</evidence>
<dbReference type="EMBL" id="CDMZ01003503">
    <property type="protein sequence ID" value="CEM46635.1"/>
    <property type="molecule type" value="Genomic_DNA"/>
</dbReference>
<feature type="compositionally biased region" description="Polar residues" evidence="1">
    <location>
        <begin position="279"/>
        <end position="288"/>
    </location>
</feature>
<dbReference type="AlphaFoldDB" id="A0A0G4HQR7"/>
<sequence>MSGNVFPAPNWSDISEDEGEESQTLLQKGPGLPGHTPAVKKKDPPLIVFSIKDCFREQFDQIKDELEKMVDAKLAVALASINQTLQKWKEEVVMIFDHLYRHDEQIKQLFAMMKEGGQRLTEEERRLHSRVVLDLLLNRANAHKDLKNFMYQAVVDAEGNRRDSEESAQAFLQKVGRKVKLVRVRVHKVWGGLVVVVFGDESAAEGFDTLFDDERSYTQRSGGSCSSVRDGHDHSCDGGSRATKGVRRTMGQEGERQGDGTGGEGGRKEEGEKEGGGSSHLSSNTPSECSEADIPQAAASNEQKERGERKRKEKGSMVVVWLNCKGAQRGLQL</sequence>
<organism evidence="2">
    <name type="scientific">Chromera velia CCMP2878</name>
    <dbReference type="NCBI Taxonomy" id="1169474"/>
    <lineage>
        <taxon>Eukaryota</taxon>
        <taxon>Sar</taxon>
        <taxon>Alveolata</taxon>
        <taxon>Colpodellida</taxon>
        <taxon>Chromeraceae</taxon>
        <taxon>Chromera</taxon>
    </lineage>
</organism>
<name>A0A0G4HQR7_9ALVE</name>
<evidence type="ECO:0000256" key="1">
    <source>
        <dbReference type="SAM" id="MobiDB-lite"/>
    </source>
</evidence>
<proteinExistence type="predicted"/>
<feature type="region of interest" description="Disordered" evidence="1">
    <location>
        <begin position="218"/>
        <end position="316"/>
    </location>
</feature>
<reference evidence="2" key="1">
    <citation type="submission" date="2014-11" db="EMBL/GenBank/DDBJ databases">
        <authorList>
            <person name="Otto D Thomas"/>
            <person name="Naeem Raeece"/>
        </authorList>
    </citation>
    <scope>NUCLEOTIDE SEQUENCE</scope>
</reference>
<feature type="compositionally biased region" description="Polar residues" evidence="1">
    <location>
        <begin position="218"/>
        <end position="227"/>
    </location>
</feature>
<dbReference type="PhylomeDB" id="A0A0G4HQR7"/>
<feature type="region of interest" description="Disordered" evidence="1">
    <location>
        <begin position="1"/>
        <end position="39"/>
    </location>
</feature>
<feature type="compositionally biased region" description="Basic and acidic residues" evidence="1">
    <location>
        <begin position="265"/>
        <end position="275"/>
    </location>
</feature>
<protein>
    <submittedName>
        <fullName evidence="2">Uncharacterized protein</fullName>
    </submittedName>
</protein>
<gene>
    <name evidence="2" type="ORF">Cvel_1274</name>
</gene>
<accession>A0A0G4HQR7</accession>